<evidence type="ECO:0000256" key="1">
    <source>
        <dbReference type="SAM" id="Phobius"/>
    </source>
</evidence>
<dbReference type="Proteomes" id="UP000468990">
    <property type="component" value="Unassembled WGS sequence"/>
</dbReference>
<feature type="transmembrane region" description="Helical" evidence="1">
    <location>
        <begin position="102"/>
        <end position="121"/>
    </location>
</feature>
<evidence type="ECO:0000313" key="5">
    <source>
        <dbReference type="Proteomes" id="UP000468990"/>
    </source>
</evidence>
<feature type="transmembrane region" description="Helical" evidence="1">
    <location>
        <begin position="39"/>
        <end position="60"/>
    </location>
</feature>
<gene>
    <name evidence="2" type="ORF">GJU42_14940</name>
    <name evidence="3" type="ORF">SAMN06265349_10447</name>
</gene>
<evidence type="ECO:0000313" key="4">
    <source>
        <dbReference type="Proteomes" id="UP000317289"/>
    </source>
</evidence>
<keyword evidence="1" id="KW-1133">Transmembrane helix</keyword>
<feature type="transmembrane region" description="Helical" evidence="1">
    <location>
        <begin position="14"/>
        <end position="33"/>
    </location>
</feature>
<evidence type="ECO:0000313" key="2">
    <source>
        <dbReference type="EMBL" id="MRX69266.1"/>
    </source>
</evidence>
<dbReference type="AlphaFoldDB" id="A0A521E2V1"/>
<dbReference type="EMBL" id="WKKG01000007">
    <property type="protein sequence ID" value="MRX69266.1"/>
    <property type="molecule type" value="Genomic_DNA"/>
</dbReference>
<dbReference type="OrthoDB" id="5936019at2"/>
<keyword evidence="5" id="KW-1185">Reference proteome</keyword>
<dbReference type="EMBL" id="FXTA01000004">
    <property type="protein sequence ID" value="SMO78286.1"/>
    <property type="molecule type" value="Genomic_DNA"/>
</dbReference>
<feature type="transmembrane region" description="Helical" evidence="1">
    <location>
        <begin position="133"/>
        <end position="152"/>
    </location>
</feature>
<keyword evidence="1" id="KW-0472">Membrane</keyword>
<proteinExistence type="predicted"/>
<reference evidence="2 5" key="2">
    <citation type="submission" date="2019-11" db="EMBL/GenBank/DDBJ databases">
        <title>Flavobacterium resistens genome.</title>
        <authorList>
            <person name="Wilson V.M."/>
            <person name="Newman J.D."/>
        </authorList>
    </citation>
    <scope>NUCLEOTIDE SEQUENCE [LARGE SCALE GENOMIC DNA]</scope>
    <source>
        <strain evidence="2 5">DSM 19382</strain>
    </source>
</reference>
<name>A0A521E2V1_9FLAO</name>
<dbReference type="RefSeq" id="WP_142451350.1">
    <property type="nucleotide sequence ID" value="NZ_FXTA01000004.1"/>
</dbReference>
<protein>
    <submittedName>
        <fullName evidence="3">Uncharacterized protein</fullName>
    </submittedName>
</protein>
<accession>A0A521E2V1</accession>
<evidence type="ECO:0000313" key="3">
    <source>
        <dbReference type="EMBL" id="SMO78286.1"/>
    </source>
</evidence>
<dbReference type="Proteomes" id="UP000317289">
    <property type="component" value="Unassembled WGS sequence"/>
</dbReference>
<reference evidence="3 4" key="1">
    <citation type="submission" date="2017-05" db="EMBL/GenBank/DDBJ databases">
        <authorList>
            <person name="Varghese N."/>
            <person name="Submissions S."/>
        </authorList>
    </citation>
    <scope>NUCLEOTIDE SEQUENCE [LARGE SCALE GENOMIC DNA]</scope>
    <source>
        <strain evidence="3 4">DSM 19382</strain>
    </source>
</reference>
<keyword evidence="1" id="KW-0812">Transmembrane</keyword>
<sequence>MDSITLKEKFLRKAVLVTKIINYTSAGIIVWILKFPTFYNYMVIVCFLMPIIGILLFRLSKGIIKIEAKRNSSTNVLAAFFPPIFLAFRIHSDFNIVNYSNVWFSVAIMTILFSAIFLIVNRKYLQIENWYRTILRIVLFSFIYVFGVVIGFNCVFDKSKPQIFTSTVNHMRIQSVGIKSYDIEVISEEKQSEAIKLTIDKNTYNELEVGRNVTIYVFKGLFNISWVEAGR</sequence>
<organism evidence="3 4">
    <name type="scientific">Flavobacterium resistens</name>
    <dbReference type="NCBI Taxonomy" id="443612"/>
    <lineage>
        <taxon>Bacteria</taxon>
        <taxon>Pseudomonadati</taxon>
        <taxon>Bacteroidota</taxon>
        <taxon>Flavobacteriia</taxon>
        <taxon>Flavobacteriales</taxon>
        <taxon>Flavobacteriaceae</taxon>
        <taxon>Flavobacterium</taxon>
    </lineage>
</organism>
<feature type="transmembrane region" description="Helical" evidence="1">
    <location>
        <begin position="72"/>
        <end position="90"/>
    </location>
</feature>